<feature type="domain" description="HYR" evidence="5">
    <location>
        <begin position="3264"/>
        <end position="3345"/>
    </location>
</feature>
<proteinExistence type="predicted"/>
<dbReference type="OrthoDB" id="9805017at2"/>
<dbReference type="SMART" id="SM00237">
    <property type="entry name" value="Calx_beta"/>
    <property type="match status" value="15"/>
</dbReference>
<feature type="domain" description="HYR" evidence="5">
    <location>
        <begin position="2261"/>
        <end position="2354"/>
    </location>
</feature>
<dbReference type="PANTHER" id="PTHR24273">
    <property type="entry name" value="FI04643P-RELATED"/>
    <property type="match status" value="1"/>
</dbReference>
<protein>
    <submittedName>
        <fullName evidence="6">Calx-beta domain-containing protein</fullName>
    </submittedName>
</protein>
<name>A0A1H3B2C3_9FLAO</name>
<dbReference type="STRING" id="762486.SAMN05444411_1051"/>
<evidence type="ECO:0000259" key="4">
    <source>
        <dbReference type="PROSITE" id="PS50268"/>
    </source>
</evidence>
<evidence type="ECO:0000313" key="6">
    <source>
        <dbReference type="EMBL" id="SDX36077.1"/>
    </source>
</evidence>
<feature type="domain" description="HYR" evidence="5">
    <location>
        <begin position="488"/>
        <end position="576"/>
    </location>
</feature>
<dbReference type="GO" id="GO:0016020">
    <property type="term" value="C:membrane"/>
    <property type="evidence" value="ECO:0007669"/>
    <property type="project" value="InterPro"/>
</dbReference>
<evidence type="ECO:0000259" key="5">
    <source>
        <dbReference type="PROSITE" id="PS50825"/>
    </source>
</evidence>
<feature type="domain" description="HYR" evidence="5">
    <location>
        <begin position="742"/>
        <end position="828"/>
    </location>
</feature>
<dbReference type="GO" id="GO:0007154">
    <property type="term" value="P:cell communication"/>
    <property type="evidence" value="ECO:0007669"/>
    <property type="project" value="InterPro"/>
</dbReference>
<dbReference type="InterPro" id="IPR002126">
    <property type="entry name" value="Cadherin-like_dom"/>
</dbReference>
<evidence type="ECO:0000313" key="7">
    <source>
        <dbReference type="Proteomes" id="UP000199595"/>
    </source>
</evidence>
<dbReference type="InterPro" id="IPR038081">
    <property type="entry name" value="CalX-like_sf"/>
</dbReference>
<evidence type="ECO:0000256" key="2">
    <source>
        <dbReference type="ARBA" id="ARBA00022737"/>
    </source>
</evidence>
<feature type="domain" description="HYR" evidence="5">
    <location>
        <begin position="2806"/>
        <end position="2893"/>
    </location>
</feature>
<keyword evidence="7" id="KW-1185">Reference proteome</keyword>
<feature type="domain" description="Cadherin" evidence="4">
    <location>
        <begin position="5261"/>
        <end position="5382"/>
    </location>
</feature>
<feature type="domain" description="HYR" evidence="5">
    <location>
        <begin position="2531"/>
        <end position="2615"/>
    </location>
</feature>
<gene>
    <name evidence="6" type="ORF">SAMN05444411_1051</name>
</gene>
<feature type="domain" description="HYR" evidence="5">
    <location>
        <begin position="4127"/>
        <end position="4225"/>
    </location>
</feature>
<feature type="domain" description="HYR" evidence="5">
    <location>
        <begin position="3509"/>
        <end position="3607"/>
    </location>
</feature>
<keyword evidence="1" id="KW-0732">Signal</keyword>
<evidence type="ECO:0000256" key="1">
    <source>
        <dbReference type="ARBA" id="ARBA00022729"/>
    </source>
</evidence>
<feature type="domain" description="HYR" evidence="5">
    <location>
        <begin position="3850"/>
        <end position="3944"/>
    </location>
</feature>
<dbReference type="Gene3D" id="2.60.40.2030">
    <property type="match status" value="17"/>
</dbReference>
<dbReference type="Pfam" id="PF02494">
    <property type="entry name" value="HYR"/>
    <property type="match status" value="13"/>
</dbReference>
<keyword evidence="2" id="KW-0677">Repeat</keyword>
<feature type="domain" description="HYR" evidence="5">
    <location>
        <begin position="829"/>
        <end position="913"/>
    </location>
</feature>
<dbReference type="EMBL" id="FNNJ01000005">
    <property type="protein sequence ID" value="SDX36077.1"/>
    <property type="molecule type" value="Genomic_DNA"/>
</dbReference>
<feature type="domain" description="HYR" evidence="5">
    <location>
        <begin position="1266"/>
        <end position="1358"/>
    </location>
</feature>
<dbReference type="RefSeq" id="WP_090123138.1">
    <property type="nucleotide sequence ID" value="NZ_FNNJ01000005.1"/>
</dbReference>
<feature type="domain" description="HYR" evidence="5">
    <location>
        <begin position="1183"/>
        <end position="1265"/>
    </location>
</feature>
<dbReference type="PROSITE" id="PS50268">
    <property type="entry name" value="CADHERIN_2"/>
    <property type="match status" value="1"/>
</dbReference>
<dbReference type="InterPro" id="IPR003410">
    <property type="entry name" value="HYR_dom"/>
</dbReference>
<feature type="domain" description="HYR" evidence="5">
    <location>
        <begin position="304"/>
        <end position="396"/>
    </location>
</feature>
<dbReference type="PANTHER" id="PTHR24273:SF32">
    <property type="entry name" value="HYALIN"/>
    <property type="match status" value="1"/>
</dbReference>
<dbReference type="SUPFAM" id="SSF141072">
    <property type="entry name" value="CalX-like"/>
    <property type="match status" value="17"/>
</dbReference>
<feature type="non-terminal residue" evidence="6">
    <location>
        <position position="6593"/>
    </location>
</feature>
<evidence type="ECO:0000256" key="3">
    <source>
        <dbReference type="ARBA" id="ARBA00022837"/>
    </source>
</evidence>
<accession>A0A1H3B2C3</accession>
<feature type="domain" description="HYR" evidence="5">
    <location>
        <begin position="1457"/>
        <end position="1554"/>
    </location>
</feature>
<feature type="domain" description="HYR" evidence="5">
    <location>
        <begin position="577"/>
        <end position="656"/>
    </location>
</feature>
<dbReference type="PROSITE" id="PS50825">
    <property type="entry name" value="HYR"/>
    <property type="match status" value="20"/>
</dbReference>
<feature type="domain" description="HYR" evidence="5">
    <location>
        <begin position="1999"/>
        <end position="2087"/>
    </location>
</feature>
<organism evidence="6 7">
    <name type="scientific">Lutibacter oricola</name>
    <dbReference type="NCBI Taxonomy" id="762486"/>
    <lineage>
        <taxon>Bacteria</taxon>
        <taxon>Pseudomonadati</taxon>
        <taxon>Bacteroidota</taxon>
        <taxon>Flavobacteriia</taxon>
        <taxon>Flavobacteriales</taxon>
        <taxon>Flavobacteriaceae</taxon>
        <taxon>Lutibacter</taxon>
    </lineage>
</organism>
<sequence length="6593" mass="691712">MNKQLLKQLYAKNTKFRNLFTLLFFAIFFLSFQQHIYSQDATINVDGVSTICEGESATIEVIIGASINPYTIVYSDGTSNYTVTNYNCDANIESPTYGGDPITVAPTVTTTYSLVSVIDQFNISLPINSSTVTITVNPLPSNITATVNSGNAVCYNSAFIIDAAATDGNTYELWNEANSVKLGDLPYNATITENTNYTIRALSASLCESTQALSVSLENIVPTITGEGNKIINTVVGDCNAILPDYRNTVTVTDNCSSEANITLIQNPVPGSIVSNHNSVQPVVITATDEAGNENTYNFNVTLIDNVAPEITCVGNQPVAANNGCSYEHSGTAWDAVGNDNCTVASVTYNLTGATTGSGTTLNSVAFLAGTTTVTWTVTDGAGLTNTCSFDVIISDSENPTVSCVSNQTRNTSLGNCNYTHTSNSWNATALDNCGTPAVSYVLTGATNTTIPTTLNGATFNKGVTNVEVTVTDGALNTDTCSFSVIINDAELPLLVDLPNNILINNDVDACNAIVSWVEPTATDNCSVQTISYATSPTAGLTIGSAFPIGTTNVTYTVADDTGNENTGLFNIVVSDSQYPEITCPTNITQNVEAGTCGATINYITPVGTDNCVGVTTSQIAGLASGSVFPEGTTVNTFEVTDASGNKTSCSFNVTIVDNEIPIIVNCPLDITQNNDLDSCNAVVSWTEPTVSDNCTNPASITWEKSHTPGTVFPVGTTIVTYTAKDEFDNVSATCSFNVTVVDAQLPEIIGCPSNITKTTDLDSCNATVSWTEPSVNDNCTSSANIVWTKSHTPGTVFSPGTTTVTYVATDEAGNNSVTCSFDVVVEDSQKPVITNCPTTITQNTDSGLCTAAVSWVEPSASDNCTVEGNLVWTKSHLPGSSFNVGTTTVTYTVTDEAGNISNVCSFDVIVSDNQNPNAVCISPTIYLNASGVATLTVADVNNASSDNCTNSEDLVITLSKTTFNCSNKGNNTVVMTVKDASGNTSTCNSTVVVADNIAPTLTATAGTADSSLNVDISECSYTVKGSELDPMGADNCTSGITLLYEVTGATTLSGSGSLTGQTLLKGVNVIEWTASDGTNSSAPLTFTKTVVDNQSPSVSTVGNQYKGTDSDACGYTVNGTEFDATYSDNCLVNEVTYKINSSAPVVGTTLDGVLIMPGINTIVWTVSDGVNSKSSSFRVTVTDDTLPIISKINDITEEIDTGCGKIIGWAEPTASDNCTLTSFTQTEGLANGTSFPVGLTKVTYTVEDSSGNIVNMSFNVTISDLTPPELTCPSGSTELSPFNRDANTGLCFYEVIGAEFDPTTTDGCAFTAATNSFDGTTTLQGKELPVGDHTITWTAVDEFDNISTCTIYVRINDTQNPTFDQSTGNFDKYTDPAQCYYTIVDTSFDLRNIADNCGLQDPTYIITKGVTTEFTGTNTLAGIQLLPDNVPYSVEWTVEDVNGNTVVADAFTITVLDNQAPTFECYGNEIRNIPSTVCDYTVVGTEFDPSGLTDNCDASGDLTISYTLNGVSGGASTSLAGEILTAGVHAVVWTIKDSKENEASCSFNITVVDPVTPTISAVLDQTRNAPTTSCSYITVGAEFDPVTVTDNCPSYTLTNNLNGLVTLDGYEFPVGITVVVWTVTDSGGNIATTQYQVDVNDVTSPEYNLTGNTDAVVSITKSTSSTDCYYTAVGTEFDPQAITDNCTSANYTVINDYNSYRSLAYVKFPVGTTNVSWSVKDNYGNETIKTLQITVVDDVKPVINCPSSDYTRVYGIGQNYYVVGTNEFKPVVTENCSIDTYEYVLSGATTGSGTNLTGVQLNEGVNTIVWTATDSASPANIETCTITVNVVSDLYPAITCVGDQSKNTDTGECFYTVSGTEFNAISTTAGATLINDYNSSSTLDGAVFPQGTTLVTWTASQTVDGTEYTNDCSFYVIVSDNEDPVITAPANLTRNTNSGCFATNVNLGTPVVSDNCGVLNVWNNQIDATYNIGVTTVTWYVEDIHGNRVSTTQTVTVVDDDAPTLNCITSICREVDEGQNYYTVYDHEFNPYGIYDCSTVTVTNDYNGTNTLAGEQIAAGTTVVNWTITDTNNNVTNCTTTITINTDDPPSVTCRGFQRRPTDPGVCTYIIQNTELDISSTTPTTVLTYTLSGATTGSGSTTLNGVILNKGVTTVSWTATNGSDTNVCCTYNIHVYDDQFPVVTWPADITVSVDAGSSCTATGVDVGVPTATDNCDAPAAITYTQSTNDTTFNLGETNIYWRAKDARGNYVYHTQKITVTDDISPVIDCPTETYYREYTHPYVDYYYIKGDEFTPSVTDNCVVTSYTNSLTGTRYINGQHLNIGDHIITWTAEDGNPGTPNTATCNVNVTVVDSFKPIIDCPNNNTEVTNTGSCSYTIPLDNTDFDATFTSISGDARTMTHNLVGAPSNTTLAGASIPKGVNTITWTATQTIGGTEYTNSCEFTFTVNDEEAPELQLPFDDVTVNVDPGTCTNTFTLTPPTVTDNCSAVGDITITNNAPATFLLGTTNVRWQFTDEEGNQTVYVQKVTVYDNESPIISNCPSEPITAKATGNNCQVNVSWPALVATDDCAGVKSFISTHNSGSIFSVGTTTVTYTATDNNDNVSTCSFDVVVTDTAPTLTCIEDQTRSADAGTCEYKVLGNEFDLLAFDDNCTTPLLSWSFIHPETLVEVTGTNTLSGVSIPRGHNNGATTGQITITWTATDSGGKENSCSFVLTITDDEAPILVVPGNQIRSTDLHKNYYTVKDGEFDDVTATDNCGIVTKIVNEFGVATLDDLQMQMGENSVTWEATDDSGNVGSANFYAYIVDTELPRLENAPSSISVDAGASCNAKVDYTPPTFIDNVTAQEDLVITISPSYAVPDYEFPVGITEVSYIVVDESGNILTYSFDITVTDNLSPTLNCPLGDVGNQFNRNTDTNKAYYTGLGNEFNPTNYSDNCIVTLENDYNNTATLTGSTFPIGITTVVWTATDESDNSTSCTIQVVVTDIEQPVINSCADVAVTREADLGSCFLTVTSSEFDPFDFKDNAGVSKLTYSIDGAPEVGTDVNTTLVGAQIPVGITNVIWRLYDLSNNVSATCTTAFTITDTQLPNLIPIATQTRNVNAGLSTYEANSTADSSWNIAVTDNCTINTITYQIDGGAIVGTDALTSIMGETFTVGTHTVVWTATDIYGNSNTGFYQVIVEDNEAPTTVCNPITVNLDNTGSYSLSTENINAIALGSSDPSGIATFEVSPNSFDCVDVGTNRVTLTVTDNYGNVATCDAIVTVADVTPPTALCKPVTLYLDVLGNATILASDINNGSNDACGIASISASKTSFDCTNVGVNTVTLTVTDVNGNSSTCDTTVTIEDDVNPVAVCKNITVSLDINGEATITGLDIDNGSYDNCLSTLNRVASPNTFNCSNIGANEVVLTVTDPAGNSDTCSAIVTVEDTVIPTVICQDITIQLDASGNATITANDIDNGSTDACGITSLSLDKTNFDCSNIGANPVTNTVTLTVTDTNNNVATCTALVTVEDKIEPLITCTSNKVVDTDANECTYTHNNSTWNAIATDACTTISSLTYALSGDTVLADNPANRDLNGQEFNKGTTTVTWTVIDGSGNSNQCTFDVVVEDNQLPNAICQNITIQLDALGNASINENDINNGSNDNCGILSIVASKTDFTCADFGANTVTLTVTDTNNNVSMCNATVTVEDSINPVAACTPITIQLNSAGNYSLSAADINTISAGSSDNCSISTREVFPNTFSCSDIGTPVNVTLTVTDIAGRTNICSTTVTVVDNVLPNAICQNITIPLDADGNASITGNDIDGGSTDVCGISSRVASKTAFTCADLGNNTVTLTVTDVNGNVATCDATVEVVDTRKPTFTLCSTNQTEVTDPSECTHVHGNTDWNATATDNCGVVSLTYSLSGVTTGTGTDIQAVPFNKGTTTVTWTATDASGNSETCSYTVTVNDTEDPQANCKVANVELERDGTVTVLPSIINDNSTDNCGITSYEISKDGTNFNSSLSYNCSEISGNTIYLKVTDDAGLTDVCSTTITIDDTQAPTLDDLTNRNEVVDSGVCTYTHPNDLWNPTDNCDISPTITYTLSGATTVVTGSNTTLNGQIFETGTTTVTWTVADHSIPINSDTVTFDVVVADTQNPTIFCPSNITQDVENGGDTSVEVSGISAPIYSDNCAVTKLTYALSGATTVSAQASGINELSSATFNIGTTTVTYIVYDEAGNSETCNFNITVNALPDNTIIVSETAITTTEDLGTDTFTVVLPFAPTGTVVFNVESDDLTEGTVDKSTLTFNESNWDTPQTVTVTGVNDDVDDGDISYTIILTTNTDATDDLSGYENVNPADVSAINLDNDTAGVTVSVISAPTTESGGTATFTVVLDTEPTNDVTITLTSDDLTESLTSNLSTTTLTFTAGNWDEPQTVTVTGEDDEIVDGNVSYNIVTNAASSGDSNYNGENPSDVAVVNNDNDTAGFIVTPITSITTEDGGQAIFTIELTSQPATDSENYEVVVDVIVDEEDTTEGTVDLELTFDHTNWNVPQTVTVTGLDDAIVDGTISYSIENKVNTTKTTDSNYDVLNPDDVTLTNTDNDAATLAINSVSINEGSTVPGTTAFDFTVTKTGPDVVDGFTVSFYASNGTALAGIAGAGDFTGTGGQLNFGETETTKTITVLVNQDEVVEANEEFTVVLSLIDPNSLGLGMDVTIPVVGKTGTGTIQNDDSSAVSINDVSIVEQDSGQQTLTFTVSLSLAVEENVTVDYTTTNGTATTVDSDYVANSGTLTFIGGDNPITEQTIEILINGDEKVELDETFNIVLSNQRIGGLVNPNLTIAKDTGVGTITNDDAAQISISGFTVNEAVGTADFTITMDKTVQTAFTIDFATSDDSALAGSDYTAVTSTLNFGGANALTQTVTVPITNDTFVEPTENLFGTISNLVDAANQNITFNGGGASAQATGVINDAIDAATISINDMSVNEADGTATFTVTLTGDIQDDLTVDYTAVNIDALSGSDYTLASGTVTFAGGSTGTTTQSIIVTILNDVIAEPTETYYINLSNISSTGSASFTDSDYQGLGTIIDNDPLALTISEFTITETESTQVDNFVVRSNIEAQEDIIITFTTSDVETSSGSDYVAQSSQSYTLTAGQTSVNIPISILGDIIAEPIETFTGTIALSEVNGQNVSITTAIATSTINDNDIVHITLEDKTVVETNGTQLVNYIVSTDIASENPIVLDYSTFDGTALNGVLKDYTTPSYATITIPAGQTTLNIPIDVLGDSVIEPTETYTASISENNYNGQQVDLTKSSATYTITDNDSAELSISGFTINESEVGTVTANFTVTLSSAVQNTFTVDFATSNIINQALAGSDYTAVATTTLTFGATNDLVQTVEVIINNDDLVEPTETLLGTISNLVANNQNVTISTPTAIGTITDNDAASVVINNVEVAEDVASGTAIFTVTLTGHIQDNLTVDYTTTNGAATNPAVQPSDYTLTTGTVTFMAGSNTGDTQTIIVPIIDNSITEPLNEYYTVDLSNIVSTGTATINDSEGLGTIVDDDPLNAITLTGFNNSETNSNSTYNFVATLDYLAQEPIIISFTTTNDTAVGTDFIAQNTVQYTIPANTLSVNIPVVVIGDLISEPQESFTGEITLVNDNDQHVTIGTNTATSIINDDDNAIISIAGFTVNEDVGTAEFTITSSLEIQNEVTVIFSTSNGSALSSSDYDAVTSTTLTFGGSNSNPQTVSVNITDDIIAEPTELFSGILSSLVNNSQNVTLSSGPISSAVGTIRDNDEVTLSIDDITLIEVDGGATVNYQFTVTHIGLSTDGPFSVNYLTSNVEALAGLDYVANSGTINFSGTSGETQTITIVVNGDDILEPTETFTVDLSENDFGGRLITFSDASGLGTITDNDVTTVSIVANDPNAAEPNNNGQFTVSIGQASSTATVISYAVTGTANSAEDYVTLTETVTIPAGSFNALIDLSVINNDILEASETVIITLNAITSGDANISIGTPEAATVTIADDDSALISISANDAIASEPGNNGQFTINTSNVSDVDTVIEYLITGTATATDDYTALTGTVTIPAGETSVTINVNVVNDNVLEASETVIVTLNSITSGDADASIDTNNDEATVTIADNNSASLAVEDITVVEGNNAVFTVTLTGNVQGGFSINYATNDGTATTFDSDYTVSANTLTFTGTDAESYTITVLTNDDDYLEVVENFMLNLSGISNVLVSYDNQAIATLNDNDSASLSVSDVIVDEGNNAVFTVVLNGNVQGGVSVDYSTANNSALSSSDYVSTSGTLNFTGTTPESFTITIPTSEDLIAEPLESFELNFESISNSLVSFDTQAIGTITDDDFLSIRIADNTITETDVAQVGYLVVTMNGVAQSDVVLSFSTVSGTALPTTDYISESGDLVVIPSGSTGVNIPINILGDLVLEPTESFTGTISISEDNGQPITILDGSSNITIIDNDAASVSIANVSVDEDAGVATFAVTLTGDVQDSFTVNYATSNNTSAIAGLDYTATTGTVSFLANSADGATETFTVAITDDSLVESTETYTVTLSGITGLATISEAVAIGTIVDDDASAVSIAATNQASEPNSNGLFTVSLTNAVSTDT</sequence>
<reference evidence="6 7" key="1">
    <citation type="submission" date="2016-10" db="EMBL/GenBank/DDBJ databases">
        <authorList>
            <person name="de Groot N.N."/>
        </authorList>
    </citation>
    <scope>NUCLEOTIDE SEQUENCE [LARGE SCALE GENOMIC DNA]</scope>
    <source>
        <strain evidence="6 7">DSM 24956</strain>
    </source>
</reference>
<feature type="domain" description="HYR" evidence="5">
    <location>
        <begin position="657"/>
        <end position="741"/>
    </location>
</feature>
<dbReference type="Proteomes" id="UP000199595">
    <property type="component" value="Unassembled WGS sequence"/>
</dbReference>
<feature type="domain" description="HYR" evidence="5">
    <location>
        <begin position="2894"/>
        <end position="2985"/>
    </location>
</feature>
<dbReference type="Pfam" id="PF03160">
    <property type="entry name" value="Calx-beta"/>
    <property type="match status" value="14"/>
</dbReference>
<dbReference type="InterPro" id="IPR003644">
    <property type="entry name" value="Calx_beta"/>
</dbReference>
<feature type="domain" description="HYR" evidence="5">
    <location>
        <begin position="1737"/>
        <end position="1833"/>
    </location>
</feature>
<dbReference type="GO" id="GO:0007156">
    <property type="term" value="P:homophilic cell adhesion via plasma membrane adhesion molecules"/>
    <property type="evidence" value="ECO:0007669"/>
    <property type="project" value="InterPro"/>
</dbReference>
<feature type="domain" description="HYR" evidence="5">
    <location>
        <begin position="2625"/>
        <end position="2719"/>
    </location>
</feature>
<dbReference type="GO" id="GO:0005509">
    <property type="term" value="F:calcium ion binding"/>
    <property type="evidence" value="ECO:0007669"/>
    <property type="project" value="InterPro"/>
</dbReference>
<keyword evidence="3" id="KW-0106">Calcium</keyword>